<dbReference type="GO" id="GO:0009044">
    <property type="term" value="F:xylan 1,4-beta-xylosidase activity"/>
    <property type="evidence" value="ECO:0007669"/>
    <property type="project" value="UniProtKB-EC"/>
</dbReference>
<organism evidence="4 5">
    <name type="scientific">Saccharolobus shibatae (strain ATCC 51178 / DSM 5389 / JCM 8931 / NBRC 15437 / B12)</name>
    <name type="common">Sulfolobus shibatae</name>
    <dbReference type="NCBI Taxonomy" id="523848"/>
    <lineage>
        <taxon>Archaea</taxon>
        <taxon>Thermoproteota</taxon>
        <taxon>Thermoprotei</taxon>
        <taxon>Sulfolobales</taxon>
        <taxon>Sulfolobaceae</taxon>
        <taxon>Saccharolobus</taxon>
    </lineage>
</organism>
<evidence type="ECO:0000256" key="2">
    <source>
        <dbReference type="ARBA" id="ARBA00022801"/>
    </source>
</evidence>
<dbReference type="OrthoDB" id="30657at2157"/>
<dbReference type="GO" id="GO:0046558">
    <property type="term" value="F:arabinan endo-1,5-alpha-L-arabinosidase activity"/>
    <property type="evidence" value="ECO:0007669"/>
    <property type="project" value="UniProtKB-EC"/>
</dbReference>
<dbReference type="FunFam" id="2.60.40.10:FF:000495">
    <property type="entry name" value="Periplasmic beta-glucosidase"/>
    <property type="match status" value="1"/>
</dbReference>
<dbReference type="InterPro" id="IPR051915">
    <property type="entry name" value="Cellulose_Degrad_GH3"/>
</dbReference>
<reference evidence="4" key="1">
    <citation type="journal article" date="2021" name="Environ. Microbiol.">
        <title>New insights into the diversity and evolution of the archaeal mobilome from three complete genomes of Saccharolobus shibatae.</title>
        <authorList>
            <person name="Medvedeva S."/>
            <person name="Brandt D."/>
            <person name="Cvirkaite-Krupovic V."/>
            <person name="Liu Y."/>
            <person name="Severinov K."/>
            <person name="Ishino S."/>
            <person name="Ishino Y."/>
            <person name="Prangishvili D."/>
            <person name="Kalinowski J."/>
            <person name="Krupovic M."/>
        </authorList>
    </citation>
    <scope>NUCLEOTIDE SEQUENCE</scope>
    <source>
        <strain evidence="4">B12</strain>
    </source>
</reference>
<dbReference type="Pfam" id="PF00933">
    <property type="entry name" value="Glyco_hydro_3"/>
    <property type="match status" value="1"/>
</dbReference>
<dbReference type="KEGG" id="sshi:J5U23_00464"/>
<dbReference type="FunFam" id="3.20.20.300:FF:000011">
    <property type="entry name" value="Glycosyl hydrolase"/>
    <property type="match status" value="1"/>
</dbReference>
<accession>A0A8F5BLQ8</accession>
<dbReference type="AlphaFoldDB" id="A0A8F5BLQ8"/>
<sequence length="755" mass="83918">MSDIKKILTQMSLEEKIAQLQATSVENLLEGKEFSEDKAKKLLRNGIGQITRVGGTRLGLSPKEVARLTNKIQKFLMENTRLKIPAIVHEECLTGLMVKTATAFPQAIGLASTWDPDLIREVSSTIRYQAKLIGTNQCLSPVLDVCRDPRWGRCEETYGEDQYLVASIGLAYIKGLQGENELIATVKHFAAHGFPEGGRNIAPVHVGNRELREVFLFPFEVAIKLGKAMSVMPAYHEIDGVPCHSNAELLTKILRQEWGFEGIVVSDYDAIRQLEAIHKVSLNKKEAAILALEAGVDTEFPNIDCFGEPLLEAVKEGLISESIIDRAVERVLRIKEKLGLFNNPYINENNVPEKLDNSKSRELALDAARKSIVLLKNDSILPLSKNIGTIAVIGPNANEPRNLLGDYTYTGHLNADGGIEVVTVLEGIMRKVSNTTKVLYAKGCDIATESKEGFSEAIEIAKKADIIIAVMGEKSGLPLSWTDVPGKDEFEKYQAVTGEGNDRTSLRLPGVQEELLKELHKIGKPIILVLVNGRPLALSSIFNEVNAIIEAWFPGEKGGNAIADVIFGDYNPSGRLPISFPIDTGQIPIYYNRKPSSLRPYVMMKSKPLFPFGYGLSYTEFKYSNLEVTPKEVNSSGKIKVSLEVENVGKREGEETVQLYISKQYSGVSRPIKELKGFAKVYLKPNEKRKITFSLPLEALAFYDQYMRLIIDPGEYEVLIGKSSEDMVLKDSFRVTGSMRPIYDRRVFFSEPKVE</sequence>
<dbReference type="PANTHER" id="PTHR30620:SF123">
    <property type="entry name" value="BETA-XYLOSIDASE"/>
    <property type="match status" value="1"/>
</dbReference>
<comment type="similarity">
    <text evidence="1">Belongs to the glycosyl hydrolase 3 family.</text>
</comment>
<dbReference type="EC" id="3.2.1.37" evidence="4"/>
<evidence type="ECO:0000256" key="1">
    <source>
        <dbReference type="ARBA" id="ARBA00005336"/>
    </source>
</evidence>
<dbReference type="GO" id="GO:0008422">
    <property type="term" value="F:beta-glucosidase activity"/>
    <property type="evidence" value="ECO:0007669"/>
    <property type="project" value="TreeGrafter"/>
</dbReference>
<dbReference type="PANTHER" id="PTHR30620">
    <property type="entry name" value="PERIPLASMIC BETA-GLUCOSIDASE-RELATED"/>
    <property type="match status" value="1"/>
</dbReference>
<dbReference type="Proteomes" id="UP000694018">
    <property type="component" value="Chromosome"/>
</dbReference>
<dbReference type="InterPro" id="IPR002772">
    <property type="entry name" value="Glyco_hydro_3_C"/>
</dbReference>
<dbReference type="EMBL" id="CP077717">
    <property type="protein sequence ID" value="QXJ27597.1"/>
    <property type="molecule type" value="Genomic_DNA"/>
</dbReference>
<dbReference type="InterPro" id="IPR026891">
    <property type="entry name" value="Fn3-like"/>
</dbReference>
<dbReference type="InterPro" id="IPR001764">
    <property type="entry name" value="Glyco_hydro_3_N"/>
</dbReference>
<dbReference type="Pfam" id="PF14310">
    <property type="entry name" value="Fn3-like"/>
    <property type="match status" value="1"/>
</dbReference>
<dbReference type="SMART" id="SM01217">
    <property type="entry name" value="Fn3_like"/>
    <property type="match status" value="1"/>
</dbReference>
<keyword evidence="4" id="KW-0326">Glycosidase</keyword>
<feature type="domain" description="Fibronectin type III-like" evidence="3">
    <location>
        <begin position="655"/>
        <end position="724"/>
    </location>
</feature>
<dbReference type="RefSeq" id="WP_218266848.1">
    <property type="nucleotide sequence ID" value="NZ_CP077717.1"/>
</dbReference>
<dbReference type="Pfam" id="PF01915">
    <property type="entry name" value="Glyco_hydro_3_C"/>
    <property type="match status" value="1"/>
</dbReference>
<dbReference type="FunFam" id="3.40.50.1700:FF:000016">
    <property type="entry name" value="Periplasmic beta-glucosidase, xylosidase/arabinosidase"/>
    <property type="match status" value="1"/>
</dbReference>
<dbReference type="GO" id="GO:0009251">
    <property type="term" value="P:glucan catabolic process"/>
    <property type="evidence" value="ECO:0007669"/>
    <property type="project" value="TreeGrafter"/>
</dbReference>
<proteinExistence type="inferred from homology"/>
<dbReference type="GeneID" id="65562075"/>
<evidence type="ECO:0000313" key="4">
    <source>
        <dbReference type="EMBL" id="QXJ27597.1"/>
    </source>
</evidence>
<name>A0A8F5BLQ8_SACSH</name>
<keyword evidence="2 4" id="KW-0378">Hydrolase</keyword>
<evidence type="ECO:0000313" key="5">
    <source>
        <dbReference type="Proteomes" id="UP000694018"/>
    </source>
</evidence>
<gene>
    <name evidence="4" type="ORF">J5U23_00464</name>
</gene>
<dbReference type="EC" id="3.2.1.99" evidence="4"/>
<evidence type="ECO:0000259" key="3">
    <source>
        <dbReference type="SMART" id="SM01217"/>
    </source>
</evidence>
<protein>
    <submittedName>
        <fullName evidence="4">Xylan 1,4-beta-xylosidase Arabinan endo-1,5-alpha-L-arabinosidase</fullName>
        <ecNumber evidence="4">3.2.1.37</ecNumber>
        <ecNumber evidence="4">3.2.1.99</ecNumber>
    </submittedName>
</protein>